<dbReference type="Proteomes" id="UP000625780">
    <property type="component" value="Unassembled WGS sequence"/>
</dbReference>
<keyword evidence="2" id="KW-1133">Transmembrane helix</keyword>
<evidence type="ECO:0000313" key="3">
    <source>
        <dbReference type="EMBL" id="GGD38803.1"/>
    </source>
</evidence>
<dbReference type="Gene3D" id="1.25.10.10">
    <property type="entry name" value="Leucine-rich Repeat Variant"/>
    <property type="match status" value="1"/>
</dbReference>
<proteinExistence type="predicted"/>
<evidence type="ECO:0008006" key="5">
    <source>
        <dbReference type="Google" id="ProtNLM"/>
    </source>
</evidence>
<organism evidence="3 4">
    <name type="scientific">Muriicola marianensis</name>
    <dbReference type="NCBI Taxonomy" id="1324801"/>
    <lineage>
        <taxon>Bacteria</taxon>
        <taxon>Pseudomonadati</taxon>
        <taxon>Bacteroidota</taxon>
        <taxon>Flavobacteriia</taxon>
        <taxon>Flavobacteriales</taxon>
        <taxon>Flavobacteriaceae</taxon>
        <taxon>Muriicola</taxon>
    </lineage>
</organism>
<dbReference type="RefSeq" id="WP_188368886.1">
    <property type="nucleotide sequence ID" value="NZ_BMFH01000001.1"/>
</dbReference>
<comment type="caution">
    <text evidence="3">The sequence shown here is derived from an EMBL/GenBank/DDBJ whole genome shotgun (WGS) entry which is preliminary data.</text>
</comment>
<evidence type="ECO:0000313" key="4">
    <source>
        <dbReference type="Proteomes" id="UP000625780"/>
    </source>
</evidence>
<dbReference type="InterPro" id="IPR011989">
    <property type="entry name" value="ARM-like"/>
</dbReference>
<dbReference type="SUPFAM" id="SSF48371">
    <property type="entry name" value="ARM repeat"/>
    <property type="match status" value="1"/>
</dbReference>
<keyword evidence="2" id="KW-0472">Membrane</keyword>
<evidence type="ECO:0000256" key="1">
    <source>
        <dbReference type="SAM" id="MobiDB-lite"/>
    </source>
</evidence>
<dbReference type="Pfam" id="PF13646">
    <property type="entry name" value="HEAT_2"/>
    <property type="match status" value="1"/>
</dbReference>
<evidence type="ECO:0000256" key="2">
    <source>
        <dbReference type="SAM" id="Phobius"/>
    </source>
</evidence>
<gene>
    <name evidence="3" type="ORF">GCM10011361_02420</name>
</gene>
<reference evidence="4" key="1">
    <citation type="journal article" date="2019" name="Int. J. Syst. Evol. Microbiol.">
        <title>The Global Catalogue of Microorganisms (GCM) 10K type strain sequencing project: providing services to taxonomists for standard genome sequencing and annotation.</title>
        <authorList>
            <consortium name="The Broad Institute Genomics Platform"/>
            <consortium name="The Broad Institute Genome Sequencing Center for Infectious Disease"/>
            <person name="Wu L."/>
            <person name="Ma J."/>
        </authorList>
    </citation>
    <scope>NUCLEOTIDE SEQUENCE [LARGE SCALE GENOMIC DNA]</scope>
    <source>
        <strain evidence="4">CGMCC 1.12606</strain>
    </source>
</reference>
<feature type="transmembrane region" description="Helical" evidence="2">
    <location>
        <begin position="12"/>
        <end position="34"/>
    </location>
</feature>
<accession>A0ABQ1QP67</accession>
<protein>
    <recommendedName>
        <fullName evidence="5">HEAT repeat domain-containing protein</fullName>
    </recommendedName>
</protein>
<dbReference type="InterPro" id="IPR016024">
    <property type="entry name" value="ARM-type_fold"/>
</dbReference>
<name>A0ABQ1QP67_9FLAO</name>
<dbReference type="EMBL" id="BMFH01000001">
    <property type="protein sequence ID" value="GGD38803.1"/>
    <property type="molecule type" value="Genomic_DNA"/>
</dbReference>
<feature type="compositionally biased region" description="Acidic residues" evidence="1">
    <location>
        <begin position="528"/>
        <end position="548"/>
    </location>
</feature>
<keyword evidence="2" id="KW-0812">Transmembrane</keyword>
<sequence length="709" mass="81769">MLLSIPEIHTDLLWDLSVLFGSLCILYFSFIFFFRNRLSAKSRNISDRRKELTPVISNFLFYGEEASKEEKYEYVGLKVEMREFLKDPINRSILKDILLDLQRDLTGDSRNRLLSMYKDFDLHLDAMAKLNSRRWEVVTKGIVELTQMQVVEAYTAIRKFINHRKNVIRRHAQIATVSLKHEGIGHFLDSNRYPISEWQQIKILEVLREKEDFIPPNFGVWLMSANKDVVLFALRLIRYYNQTDANTSVTELLKHRDEEIKQAAIDCIKEFGITDAIPTLMAAFSRAKRDTRILILDAIGTIGKEEHIPFLREVHEKVSNFNVRSKALAAVNTIAPGTILPFKDLDPLIKPESQTLIAEEANEASGDTKEIPTEVETEKIEVAPEADRDLVAPTDVTAEEDIVVSGEHSELFYEDLEVFDHCFMEELNEILEGRNKDDEEDHPGFLPLDFLPLVTEKPTEMDKKKPKKKARKRLWQLRVNYEEVHPDAEFRKELEDILSRVEVQNPEGDTEVEYLNFNFLPFVVGNEPEGDASELPEAEEQESPEEEITPAPASETPMEKVQVVDMIEAENTCSLVDWEALQNEVAEDLSDNSQEEVRQVENKTVDETPGHSIFEELFSKCDEDSKLILLREIPELGDHRELSFLDALKKEPSTRVRKMASDVKRKLQKRLEAEAGKQEQKQSLIQWEKSPQPGDLLEFDLEELKKQGK</sequence>
<feature type="region of interest" description="Disordered" evidence="1">
    <location>
        <begin position="526"/>
        <end position="560"/>
    </location>
</feature>
<keyword evidence="4" id="KW-1185">Reference proteome</keyword>